<keyword evidence="2" id="KW-1185">Reference proteome</keyword>
<proteinExistence type="predicted"/>
<name>A0ACC2WTA3_9TREE</name>
<evidence type="ECO:0000313" key="1">
    <source>
        <dbReference type="EMBL" id="KAJ9114420.1"/>
    </source>
</evidence>
<organism evidence="1 2">
    <name type="scientific">Naganishia adeliensis</name>
    <dbReference type="NCBI Taxonomy" id="92952"/>
    <lineage>
        <taxon>Eukaryota</taxon>
        <taxon>Fungi</taxon>
        <taxon>Dikarya</taxon>
        <taxon>Basidiomycota</taxon>
        <taxon>Agaricomycotina</taxon>
        <taxon>Tremellomycetes</taxon>
        <taxon>Filobasidiales</taxon>
        <taxon>Filobasidiaceae</taxon>
        <taxon>Naganishia</taxon>
    </lineage>
</organism>
<reference evidence="1" key="1">
    <citation type="submission" date="2023-04" db="EMBL/GenBank/DDBJ databases">
        <title>Draft Genome sequencing of Naganishia species isolated from polar environments using Oxford Nanopore Technology.</title>
        <authorList>
            <person name="Leo P."/>
            <person name="Venkateswaran K."/>
        </authorList>
    </citation>
    <scope>NUCLEOTIDE SEQUENCE</scope>
    <source>
        <strain evidence="1">MNA-CCFEE 5262</strain>
    </source>
</reference>
<dbReference type="EMBL" id="JASBWS010000009">
    <property type="protein sequence ID" value="KAJ9114420.1"/>
    <property type="molecule type" value="Genomic_DNA"/>
</dbReference>
<comment type="caution">
    <text evidence="1">The sequence shown here is derived from an EMBL/GenBank/DDBJ whole genome shotgun (WGS) entry which is preliminary data.</text>
</comment>
<sequence length="1252" mass="139323">MNTLTSSISKMMQRPQPPAAPTAKPADTTLDSAQPVIDSDRASTDAEIAAMQPSMSYASRVPPQNQQAQAQVGAGDAPTAGGPTILRRPILQRGSSGPTAPEAPPGAAAGGPVRPGARSMGPGVGAVPNQGQAPPGMAGLAGVDAGDGMGGALPKAKPQQFDFHYDDTSDILSELSEFFPYAEMSHLLDNLHEFQMDAGKDTKWTEESLASRRNYVQMQVEFLEHSDLEERMKAARRLTYLVQGNFAECAGPDYQLHWIIENAGLVRKADGLSSAIVALKDACARHDLIARAMSSHEQNAQLQRQSPGQPPNQPPAPQPHHMPEELQRAMEDTNSEIGVYLGIIYFVIEVFRHDETFGDELMSMDQPLPVYLLNLVASLRDKSHKGFPVKKLLLVVWKTILACFGGLKDIRKAVALQRDLAGLPAIKRDFTKVSPAGMTNFHKEITVKYPTFEVPETVKKSALNPEKLAEAMSPIPVRSHYHTSIEDGLPSTFVSRVAMQQRNPAAQPHQGPGSLPQPGTPAPSPPPTPPMKQKKQQYQTDQSRPFVFPFSRSEMPGPSRMVPFAIDEAEKLYSRHIHISLGLYQLQKTREDYIREESGLGSSGLIGFTKSEFDEDLEDAGDKAWQDYQVMDWRYEEQEMITESKGDTLSVKAAKQARASLKRLYRVERIYKAILPNSQSIVVVLLKLLLATVTGNPAANANVQHGSPGPEVPEVVDSPPQTLEEVDVARHREITSKAVSAILLLLLKWFKASRTSQGVNLKPDTYLRCAPDIIKFQHLATLLIDSNCLLLILKMFGFQDLLNTVQTRNEWEDHNFFRYCYLNFSPERHSRQDEDLFEHKPKPNSMRIGVDGVEIEIIHEYSWRNFFYSINFIRVVHQLTKRRPARISLLVQYKSSQILKRLLRVSHPMLQLQVLKVIKSQVPFCGRKWRQSNMKTITAIYLNCKPELRDEWLAAIDIDSEVEESNAAENALRTLIRFYHSKHYAIPQPGSDFHRRSDSLASAGSAEPHTHHPTSIAGPLHRTDSDIFPPNRTVPRTESDDGDYNIESIMGAWLYEYEDLIAEVLGIDRAEEHVQQGLDLLSSPGGRRSSSFSGIQTNGAPWSRLNEIMKSRGMPDDESISDSESVVSIGELGPDARFSTYDMDQDIADEPEDSFAARQRRKSTGNENTWEHISPEVSLLPKSPNERSRRRSSSGHSPLRPVIAPSAATDWLDVGTFDDEEEPGPMPIQEGTGDEEARGHMPADEVEAFFQV</sequence>
<accession>A0ACC2WTA3</accession>
<protein>
    <submittedName>
        <fullName evidence="1">Uncharacterized protein</fullName>
    </submittedName>
</protein>
<evidence type="ECO:0000313" key="2">
    <source>
        <dbReference type="Proteomes" id="UP001230649"/>
    </source>
</evidence>
<gene>
    <name evidence="1" type="ORF">QFC20_001563</name>
</gene>
<dbReference type="Proteomes" id="UP001230649">
    <property type="component" value="Unassembled WGS sequence"/>
</dbReference>